<comment type="subunit">
    <text evidence="2">Monomer.</text>
</comment>
<dbReference type="InterPro" id="IPR024706">
    <property type="entry name" value="Peroxiredoxin_AhpC-typ"/>
</dbReference>
<dbReference type="PROSITE" id="PS51352">
    <property type="entry name" value="THIOREDOXIN_2"/>
    <property type="match status" value="1"/>
</dbReference>
<evidence type="ECO:0000256" key="6">
    <source>
        <dbReference type="ARBA" id="ARBA00023002"/>
    </source>
</evidence>
<dbReference type="InterPro" id="IPR013766">
    <property type="entry name" value="Thioredoxin_domain"/>
</dbReference>
<gene>
    <name evidence="14" type="primary">bcp</name>
    <name evidence="14" type="ORF">GCM10010862_51880</name>
</gene>
<keyword evidence="5" id="KW-0049">Antioxidant</keyword>
<dbReference type="EC" id="1.11.1.24" evidence="3"/>
<proteinExistence type="inferred from homology"/>
<evidence type="ECO:0000313" key="15">
    <source>
        <dbReference type="Proteomes" id="UP001156691"/>
    </source>
</evidence>
<reference evidence="15" key="1">
    <citation type="journal article" date="2019" name="Int. J. Syst. Evol. Microbiol.">
        <title>The Global Catalogue of Microorganisms (GCM) 10K type strain sequencing project: providing services to taxonomists for standard genome sequencing and annotation.</title>
        <authorList>
            <consortium name="The Broad Institute Genomics Platform"/>
            <consortium name="The Broad Institute Genome Sequencing Center for Infectious Disease"/>
            <person name="Wu L."/>
            <person name="Ma J."/>
        </authorList>
    </citation>
    <scope>NUCLEOTIDE SEQUENCE [LARGE SCALE GENOMIC DNA]</scope>
    <source>
        <strain evidence="15">NBRC 112416</strain>
    </source>
</reference>
<dbReference type="PIRSF" id="PIRSF000239">
    <property type="entry name" value="AHPC"/>
    <property type="match status" value="1"/>
</dbReference>
<dbReference type="PANTHER" id="PTHR42801:SF4">
    <property type="entry name" value="AHPC_TSA FAMILY PROTEIN"/>
    <property type="match status" value="1"/>
</dbReference>
<evidence type="ECO:0000256" key="7">
    <source>
        <dbReference type="ARBA" id="ARBA00023157"/>
    </source>
</evidence>
<comment type="catalytic activity">
    <reaction evidence="12">
        <text>a hydroperoxide + [thioredoxin]-dithiol = an alcohol + [thioredoxin]-disulfide + H2O</text>
        <dbReference type="Rhea" id="RHEA:62620"/>
        <dbReference type="Rhea" id="RHEA-COMP:10698"/>
        <dbReference type="Rhea" id="RHEA-COMP:10700"/>
        <dbReference type="ChEBI" id="CHEBI:15377"/>
        <dbReference type="ChEBI" id="CHEBI:29950"/>
        <dbReference type="ChEBI" id="CHEBI:30879"/>
        <dbReference type="ChEBI" id="CHEBI:35924"/>
        <dbReference type="ChEBI" id="CHEBI:50058"/>
        <dbReference type="EC" id="1.11.1.24"/>
    </reaction>
</comment>
<keyword evidence="8" id="KW-0676">Redox-active center</keyword>
<organism evidence="14 15">
    <name type="scientific">Devosia nitrariae</name>
    <dbReference type="NCBI Taxonomy" id="2071872"/>
    <lineage>
        <taxon>Bacteria</taxon>
        <taxon>Pseudomonadati</taxon>
        <taxon>Pseudomonadota</taxon>
        <taxon>Alphaproteobacteria</taxon>
        <taxon>Hyphomicrobiales</taxon>
        <taxon>Devosiaceae</taxon>
        <taxon>Devosia</taxon>
    </lineage>
</organism>
<evidence type="ECO:0000256" key="5">
    <source>
        <dbReference type="ARBA" id="ARBA00022862"/>
    </source>
</evidence>
<evidence type="ECO:0000313" key="14">
    <source>
        <dbReference type="EMBL" id="GLQ57929.1"/>
    </source>
</evidence>
<dbReference type="InterPro" id="IPR000866">
    <property type="entry name" value="AhpC/TSA"/>
</dbReference>
<evidence type="ECO:0000256" key="9">
    <source>
        <dbReference type="ARBA" id="ARBA00032824"/>
    </source>
</evidence>
<protein>
    <recommendedName>
        <fullName evidence="3">thioredoxin-dependent peroxiredoxin</fullName>
        <ecNumber evidence="3">1.11.1.24</ecNumber>
    </recommendedName>
    <alternativeName>
        <fullName evidence="9">Thioredoxin peroxidase</fullName>
    </alternativeName>
    <alternativeName>
        <fullName evidence="11">Thioredoxin-dependent peroxiredoxin Bcp</fullName>
    </alternativeName>
</protein>
<keyword evidence="7" id="KW-1015">Disulfide bond</keyword>
<dbReference type="EMBL" id="BSNS01000024">
    <property type="protein sequence ID" value="GLQ57929.1"/>
    <property type="molecule type" value="Genomic_DNA"/>
</dbReference>
<comment type="similarity">
    <text evidence="10">Belongs to the peroxiredoxin family. BCP/PrxQ subfamily.</text>
</comment>
<keyword evidence="6" id="KW-0560">Oxidoreductase</keyword>
<evidence type="ECO:0000256" key="12">
    <source>
        <dbReference type="ARBA" id="ARBA00049091"/>
    </source>
</evidence>
<dbReference type="RefSeq" id="WP_284343297.1">
    <property type="nucleotide sequence ID" value="NZ_BSNS01000024.1"/>
</dbReference>
<dbReference type="Gene3D" id="3.40.30.10">
    <property type="entry name" value="Glutaredoxin"/>
    <property type="match status" value="1"/>
</dbReference>
<evidence type="ECO:0000256" key="1">
    <source>
        <dbReference type="ARBA" id="ARBA00003330"/>
    </source>
</evidence>
<comment type="function">
    <text evidence="1">Thiol-specific peroxidase that catalyzes the reduction of hydrogen peroxide and organic hydroperoxides to water and alcohols, respectively. Plays a role in cell protection against oxidative stress by detoxifying peroxides and as sensor of hydrogen peroxide-mediated signaling events.</text>
</comment>
<evidence type="ECO:0000256" key="4">
    <source>
        <dbReference type="ARBA" id="ARBA00022559"/>
    </source>
</evidence>
<keyword evidence="15" id="KW-1185">Reference proteome</keyword>
<dbReference type="Proteomes" id="UP001156691">
    <property type="component" value="Unassembled WGS sequence"/>
</dbReference>
<evidence type="ECO:0000256" key="10">
    <source>
        <dbReference type="ARBA" id="ARBA00038489"/>
    </source>
</evidence>
<comment type="caution">
    <text evidence="14">The sequence shown here is derived from an EMBL/GenBank/DDBJ whole genome shotgun (WGS) entry which is preliminary data.</text>
</comment>
<dbReference type="InterPro" id="IPR050924">
    <property type="entry name" value="Peroxiredoxin_BCP/PrxQ"/>
</dbReference>
<dbReference type="PANTHER" id="PTHR42801">
    <property type="entry name" value="THIOREDOXIN-DEPENDENT PEROXIDE REDUCTASE"/>
    <property type="match status" value="1"/>
</dbReference>
<dbReference type="Pfam" id="PF00578">
    <property type="entry name" value="AhpC-TSA"/>
    <property type="match status" value="1"/>
</dbReference>
<evidence type="ECO:0000259" key="13">
    <source>
        <dbReference type="PROSITE" id="PS51352"/>
    </source>
</evidence>
<evidence type="ECO:0000256" key="2">
    <source>
        <dbReference type="ARBA" id="ARBA00011245"/>
    </source>
</evidence>
<evidence type="ECO:0000256" key="11">
    <source>
        <dbReference type="ARBA" id="ARBA00042639"/>
    </source>
</evidence>
<evidence type="ECO:0000256" key="8">
    <source>
        <dbReference type="ARBA" id="ARBA00023284"/>
    </source>
</evidence>
<dbReference type="InterPro" id="IPR036249">
    <property type="entry name" value="Thioredoxin-like_sf"/>
</dbReference>
<evidence type="ECO:0000256" key="3">
    <source>
        <dbReference type="ARBA" id="ARBA00013017"/>
    </source>
</evidence>
<feature type="domain" description="Thioredoxin" evidence="13">
    <location>
        <begin position="4"/>
        <end position="157"/>
    </location>
</feature>
<dbReference type="CDD" id="cd03017">
    <property type="entry name" value="PRX_BCP"/>
    <property type="match status" value="1"/>
</dbReference>
<dbReference type="SUPFAM" id="SSF52833">
    <property type="entry name" value="Thioredoxin-like"/>
    <property type="match status" value="1"/>
</dbReference>
<accession>A0ABQ5WDT9</accession>
<sequence length="158" mass="17213">MSTLAIGSAAPDFTLKTDAGTTFRMSDHRGRPVVLFFYPQDDTDNCTLENQEFSAAAADFHSAGAVLAGLSPDTVEAHCQFRDKYGLKALLIADPEHKAIKPYGVWRLKKLYGREYMGLVRTTFIIGADGAIAAIIPATRIKGHADRVLKTLREITAA</sequence>
<keyword evidence="4" id="KW-0575">Peroxidase</keyword>
<name>A0ABQ5WDT9_9HYPH</name>